<protein>
    <recommendedName>
        <fullName evidence="3">DUF1441 domain-containing protein</fullName>
    </recommendedName>
</protein>
<dbReference type="InterPro" id="IPR009901">
    <property type="entry name" value="Phage_VT1-Sakai_H0025"/>
</dbReference>
<dbReference type="Pfam" id="PF07278">
    <property type="entry name" value="DUF1441"/>
    <property type="match status" value="1"/>
</dbReference>
<comment type="caution">
    <text evidence="1">The sequence shown here is derived from an EMBL/GenBank/DDBJ whole genome shotgun (WGS) entry which is preliminary data.</text>
</comment>
<sequence length="173" mass="19195">MSVTLVHSGARLWSISALAEEFGIDRRTVKRRLDGIPPAGETNGHPAWRLRDVAVAVMGAQVADDPDGYDPDKLHPNDRLSHYRAEREKVKWETEQRISIPAPEVERVVASAFKSLSQGLDTIPDVLENDCALGAAEVERTIEVIDGIREGLYQQLIELCDMMDVNDDACESD</sequence>
<evidence type="ECO:0008006" key="3">
    <source>
        <dbReference type="Google" id="ProtNLM"/>
    </source>
</evidence>
<reference evidence="1 2" key="1">
    <citation type="submission" date="2016-10" db="EMBL/GenBank/DDBJ databases">
        <authorList>
            <person name="Varghese N."/>
            <person name="Submissions S."/>
        </authorList>
    </citation>
    <scope>NUCLEOTIDE SEQUENCE [LARGE SCALE GENOMIC DNA]</scope>
    <source>
        <strain evidence="1 2">LMG 18378</strain>
    </source>
</reference>
<keyword evidence="2" id="KW-1185">Reference proteome</keyword>
<dbReference type="AlphaFoldDB" id="A0AAQ1KFR8"/>
<evidence type="ECO:0000313" key="1">
    <source>
        <dbReference type="EMBL" id="SFC84453.1"/>
    </source>
</evidence>
<accession>A0AAQ1KFR8</accession>
<name>A0AAQ1KFR8_9PSED</name>
<organism evidence="1 2">
    <name type="scientific">Pseudomonas citronellolis</name>
    <dbReference type="NCBI Taxonomy" id="53408"/>
    <lineage>
        <taxon>Bacteria</taxon>
        <taxon>Pseudomonadati</taxon>
        <taxon>Pseudomonadota</taxon>
        <taxon>Gammaproteobacteria</taxon>
        <taxon>Pseudomonadales</taxon>
        <taxon>Pseudomonadaceae</taxon>
        <taxon>Pseudomonas</taxon>
    </lineage>
</organism>
<dbReference type="RefSeq" id="WP_074980433.1">
    <property type="nucleotide sequence ID" value="NZ_FOLS01000011.1"/>
</dbReference>
<dbReference type="Proteomes" id="UP000183385">
    <property type="component" value="Unassembled WGS sequence"/>
</dbReference>
<evidence type="ECO:0000313" key="2">
    <source>
        <dbReference type="Proteomes" id="UP000183385"/>
    </source>
</evidence>
<dbReference type="EMBL" id="FOLS01000011">
    <property type="protein sequence ID" value="SFC84453.1"/>
    <property type="molecule type" value="Genomic_DNA"/>
</dbReference>
<proteinExistence type="predicted"/>
<gene>
    <name evidence="1" type="ORF">SAMN05216577_11195</name>
</gene>